<dbReference type="Gene3D" id="3.30.420.40">
    <property type="match status" value="1"/>
</dbReference>
<evidence type="ECO:0000256" key="11">
    <source>
        <dbReference type="ARBA" id="ARBA00038903"/>
    </source>
</evidence>
<proteinExistence type="inferred from homology"/>
<comment type="catalytic activity">
    <reaction evidence="12">
        <text>GDP + H2O = GMP + phosphate + H(+)</text>
        <dbReference type="Rhea" id="RHEA:22156"/>
        <dbReference type="ChEBI" id="CHEBI:15377"/>
        <dbReference type="ChEBI" id="CHEBI:15378"/>
        <dbReference type="ChEBI" id="CHEBI:43474"/>
        <dbReference type="ChEBI" id="CHEBI:58115"/>
        <dbReference type="ChEBI" id="CHEBI:58189"/>
        <dbReference type="EC" id="3.6.1.42"/>
    </reaction>
</comment>
<feature type="compositionally biased region" description="Gly residues" evidence="17">
    <location>
        <begin position="141"/>
        <end position="152"/>
    </location>
</feature>
<feature type="transmembrane region" description="Helical" evidence="18">
    <location>
        <begin position="26"/>
        <end position="47"/>
    </location>
</feature>
<name>A0A061AIV0_CYBFA</name>
<comment type="subcellular location">
    <subcellularLocation>
        <location evidence="1">Golgi apparatus membrane</location>
        <topology evidence="1">Single-pass type II membrane protein</topology>
    </subcellularLocation>
</comment>
<evidence type="ECO:0000256" key="17">
    <source>
        <dbReference type="SAM" id="MobiDB-lite"/>
    </source>
</evidence>
<dbReference type="GO" id="GO:0004382">
    <property type="term" value="F:GDP phosphatase activity"/>
    <property type="evidence" value="ECO:0007669"/>
    <property type="project" value="UniProtKB-EC"/>
</dbReference>
<dbReference type="EC" id="3.6.1.42" evidence="11"/>
<dbReference type="PANTHER" id="PTHR11782:SF83">
    <property type="entry name" value="GUANOSINE-DIPHOSPHATASE"/>
    <property type="match status" value="1"/>
</dbReference>
<protein>
    <recommendedName>
        <fullName evidence="13">Guanosine-diphosphatase</fullName>
        <ecNumber evidence="11">3.6.1.42</ecNumber>
    </recommendedName>
</protein>
<dbReference type="InterPro" id="IPR000407">
    <property type="entry name" value="GDA1_CD39_NTPase"/>
</dbReference>
<dbReference type="PANTHER" id="PTHR11782">
    <property type="entry name" value="ADENOSINE/GUANOSINE DIPHOSPHATASE"/>
    <property type="match status" value="1"/>
</dbReference>
<evidence type="ECO:0000256" key="9">
    <source>
        <dbReference type="ARBA" id="ARBA00023136"/>
    </source>
</evidence>
<dbReference type="GO" id="GO:0000139">
    <property type="term" value="C:Golgi membrane"/>
    <property type="evidence" value="ECO:0007669"/>
    <property type="project" value="UniProtKB-SubCell"/>
</dbReference>
<accession>A0A061AIV0</accession>
<evidence type="ECO:0000256" key="3">
    <source>
        <dbReference type="ARBA" id="ARBA00009283"/>
    </source>
</evidence>
<dbReference type="GO" id="GO:0005524">
    <property type="term" value="F:ATP binding"/>
    <property type="evidence" value="ECO:0007669"/>
    <property type="project" value="UniProtKB-KW"/>
</dbReference>
<comment type="pathway">
    <text evidence="2">Protein modification; protein glycosylation.</text>
</comment>
<feature type="active site" description="Proton acceptor" evidence="14">
    <location>
        <position position="324"/>
    </location>
</feature>
<feature type="compositionally biased region" description="Low complexity" evidence="17">
    <location>
        <begin position="59"/>
        <end position="72"/>
    </location>
</feature>
<comment type="function">
    <text evidence="10">After transfer of sugars to endogenous macromolecular acceptors, the enzyme converts nucleoside diphosphates to nucleoside monophosphates which in turn exit the Golgi lumen in a coupled antiporter reaction, allowing entry of additional nucleotide sugar from the cytosol.</text>
</comment>
<evidence type="ECO:0000256" key="14">
    <source>
        <dbReference type="PIRSR" id="PIRSR600407-1"/>
    </source>
</evidence>
<dbReference type="PhylomeDB" id="A0A061AIV0"/>
<evidence type="ECO:0000256" key="2">
    <source>
        <dbReference type="ARBA" id="ARBA00004922"/>
    </source>
</evidence>
<keyword evidence="15" id="KW-0067">ATP-binding</keyword>
<evidence type="ECO:0000256" key="16">
    <source>
        <dbReference type="RuleBase" id="RU003833"/>
    </source>
</evidence>
<evidence type="ECO:0000256" key="6">
    <source>
        <dbReference type="ARBA" id="ARBA00022968"/>
    </source>
</evidence>
<dbReference type="GO" id="GO:0006487">
    <property type="term" value="P:protein N-linked glycosylation"/>
    <property type="evidence" value="ECO:0007669"/>
    <property type="project" value="TreeGrafter"/>
</dbReference>
<dbReference type="Gene3D" id="3.30.420.150">
    <property type="entry name" value="Exopolyphosphatase. Domain 2"/>
    <property type="match status" value="1"/>
</dbReference>
<keyword evidence="6" id="KW-0735">Signal-anchor</keyword>
<evidence type="ECO:0000256" key="4">
    <source>
        <dbReference type="ARBA" id="ARBA00022692"/>
    </source>
</evidence>
<keyword evidence="15" id="KW-0547">Nucleotide-binding</keyword>
<keyword evidence="8" id="KW-0333">Golgi apparatus</keyword>
<dbReference type="AlphaFoldDB" id="A0A061AIV0"/>
<evidence type="ECO:0000256" key="12">
    <source>
        <dbReference type="ARBA" id="ARBA00050779"/>
    </source>
</evidence>
<evidence type="ECO:0000256" key="1">
    <source>
        <dbReference type="ARBA" id="ARBA00004323"/>
    </source>
</evidence>
<dbReference type="Pfam" id="PF01150">
    <property type="entry name" value="GDA1_CD39"/>
    <property type="match status" value="1"/>
</dbReference>
<evidence type="ECO:0000256" key="5">
    <source>
        <dbReference type="ARBA" id="ARBA00022801"/>
    </source>
</evidence>
<keyword evidence="4 18" id="KW-0812">Transmembrane</keyword>
<evidence type="ECO:0000256" key="10">
    <source>
        <dbReference type="ARBA" id="ARBA00037742"/>
    </source>
</evidence>
<evidence type="ECO:0000256" key="8">
    <source>
        <dbReference type="ARBA" id="ARBA00023034"/>
    </source>
</evidence>
<keyword evidence="7 18" id="KW-1133">Transmembrane helix</keyword>
<dbReference type="OrthoDB" id="6372431at2759"/>
<dbReference type="EMBL" id="LK052886">
    <property type="protein sequence ID" value="CDR37491.1"/>
    <property type="molecule type" value="Genomic_DNA"/>
</dbReference>
<evidence type="ECO:0000256" key="18">
    <source>
        <dbReference type="SAM" id="Phobius"/>
    </source>
</evidence>
<evidence type="ECO:0000256" key="7">
    <source>
        <dbReference type="ARBA" id="ARBA00022989"/>
    </source>
</evidence>
<dbReference type="GO" id="GO:0009134">
    <property type="term" value="P:nucleoside diphosphate catabolic process"/>
    <property type="evidence" value="ECO:0007669"/>
    <property type="project" value="TreeGrafter"/>
</dbReference>
<dbReference type="VEuPathDB" id="FungiDB:BON22_0353"/>
<comment type="similarity">
    <text evidence="3 16">Belongs to the GDA1/CD39 NTPase family.</text>
</comment>
<feature type="region of interest" description="Disordered" evidence="17">
    <location>
        <begin position="59"/>
        <end position="191"/>
    </location>
</feature>
<dbReference type="FunFam" id="3.30.420.150:FF:000009">
    <property type="entry name" value="Guanosine-diphosphatase, putative"/>
    <property type="match status" value="1"/>
</dbReference>
<dbReference type="PROSITE" id="PS01238">
    <property type="entry name" value="GDA1_CD39_NTPASE"/>
    <property type="match status" value="1"/>
</dbReference>
<evidence type="ECO:0000256" key="13">
    <source>
        <dbReference type="ARBA" id="ARBA00067799"/>
    </source>
</evidence>
<gene>
    <name evidence="19" type="ORF">CYFA0S_01e11166g</name>
</gene>
<organism evidence="19">
    <name type="scientific">Cyberlindnera fabianii</name>
    <name type="common">Yeast</name>
    <name type="synonym">Hansenula fabianii</name>
    <dbReference type="NCBI Taxonomy" id="36022"/>
    <lineage>
        <taxon>Eukaryota</taxon>
        <taxon>Fungi</taxon>
        <taxon>Dikarya</taxon>
        <taxon>Ascomycota</taxon>
        <taxon>Saccharomycotina</taxon>
        <taxon>Saccharomycetes</taxon>
        <taxon>Phaffomycetales</taxon>
        <taxon>Phaffomycetaceae</taxon>
        <taxon>Cyberlindnera</taxon>
    </lineage>
</organism>
<evidence type="ECO:0000313" key="19">
    <source>
        <dbReference type="EMBL" id="CDR37491.1"/>
    </source>
</evidence>
<sequence length="625" mass="66636">MQNEETDYNKTMAGISLSPSVRNSRFVIASLVIFTVVMFFITSPPAVTSSIEKAKSTFDLSSDSSSSFGSSSEEAVFPPKDAVNSPQYPEDNADGAAPVVDQGTSPQFADDTAKDAAAGSGEDPKAADKGTPIKQAPKPNGGAGGSEKGSGSGEFNAIKDDSKAYAGVPDKSSDDEDAVEGNKGTASEPKSIANCKKDSEFVVMVDAGSTGSRVHVYEFDTCYSPPKLLKETFEMLKPGLSSFDTDTAGAAKSLDPLLKIAVDTVPAKARGCTPIAVKATAGLRLLGEEKSKNILKAVRTHLENDYPFAVVEGDGISIMSGDDEGVYAWITANYLLGNIGSADKFPTAAVFDLGGGSTQIVFEPEFKNGEKMVDGEHKYEISFGNRDFELYQFSHLGYGLMAGRNKINSLLVETAIKDGKLEKTATKGELTSPCIPPGMSAKDVEVKLDNGDKYSITFKGSETPAGAQCRFLAEAILKKDAECSVAPCSFNGVHQPSLIKTFRETSDLYVFSYFYDRTNPLGMPSSFTVGELTDLAKVVCNGESTWTDALSAIDGSIKELKEEPQWCLDLSFQVALLHTGYDIPLHRELKTAKKIADNELGWCLGASLPLLDGKGWSCRVAKVDG</sequence>
<dbReference type="GO" id="GO:0017111">
    <property type="term" value="F:ribonucleoside triphosphate phosphatase activity"/>
    <property type="evidence" value="ECO:0007669"/>
    <property type="project" value="TreeGrafter"/>
</dbReference>
<feature type="binding site" evidence="15">
    <location>
        <begin position="355"/>
        <end position="359"/>
    </location>
    <ligand>
        <name>ATP</name>
        <dbReference type="ChEBI" id="CHEBI:30616"/>
    </ligand>
</feature>
<dbReference type="CDD" id="cd24040">
    <property type="entry name" value="ASKHA_NBD_GDA1"/>
    <property type="match status" value="1"/>
</dbReference>
<evidence type="ECO:0000256" key="15">
    <source>
        <dbReference type="PIRSR" id="PIRSR600407-2"/>
    </source>
</evidence>
<keyword evidence="9 18" id="KW-0472">Membrane</keyword>
<dbReference type="GO" id="GO:0045134">
    <property type="term" value="F:UDP phosphatase activity"/>
    <property type="evidence" value="ECO:0007669"/>
    <property type="project" value="TreeGrafter"/>
</dbReference>
<keyword evidence="5 16" id="KW-0378">Hydrolase</keyword>
<reference evidence="19" key="1">
    <citation type="journal article" date="2014" name="Genome Announc.">
        <title>Genome sequence of the yeast Cyberlindnera fabianii (Hansenula fabianii).</title>
        <authorList>
            <person name="Freel K.C."/>
            <person name="Sarilar V."/>
            <person name="Neuveglise C."/>
            <person name="Devillers H."/>
            <person name="Friedrich A."/>
            <person name="Schacherer J."/>
        </authorList>
    </citation>
    <scope>NUCLEOTIDE SEQUENCE</scope>
    <source>
        <strain evidence="19">YJS4271</strain>
    </source>
</reference>